<evidence type="ECO:0000313" key="2">
    <source>
        <dbReference type="EMBL" id="OZI17093.1"/>
    </source>
</evidence>
<evidence type="ECO:0008006" key="4">
    <source>
        <dbReference type="Google" id="ProtNLM"/>
    </source>
</evidence>
<dbReference type="Gene3D" id="3.40.190.10">
    <property type="entry name" value="Periplasmic binding protein-like II"/>
    <property type="match status" value="1"/>
</dbReference>
<dbReference type="SUPFAM" id="SSF53850">
    <property type="entry name" value="Periplasmic binding protein-like II"/>
    <property type="match status" value="1"/>
</dbReference>
<evidence type="ECO:0000313" key="3">
    <source>
        <dbReference type="Proteomes" id="UP000216947"/>
    </source>
</evidence>
<comment type="similarity">
    <text evidence="1">Belongs to the UPF0065 (bug) family.</text>
</comment>
<dbReference type="PANTHER" id="PTHR42928:SF5">
    <property type="entry name" value="BLR1237 PROTEIN"/>
    <property type="match status" value="1"/>
</dbReference>
<comment type="caution">
    <text evidence="2">The sequence shown here is derived from an EMBL/GenBank/DDBJ whole genome shotgun (WGS) entry which is preliminary data.</text>
</comment>
<dbReference type="AlphaFoldDB" id="A0A261QYD1"/>
<dbReference type="Pfam" id="PF03401">
    <property type="entry name" value="TctC"/>
    <property type="match status" value="1"/>
</dbReference>
<proteinExistence type="inferred from homology"/>
<organism evidence="2 3">
    <name type="scientific">Bordetella genomosp. 7</name>
    <dbReference type="NCBI Taxonomy" id="1416805"/>
    <lineage>
        <taxon>Bacteria</taxon>
        <taxon>Pseudomonadati</taxon>
        <taxon>Pseudomonadota</taxon>
        <taxon>Betaproteobacteria</taxon>
        <taxon>Burkholderiales</taxon>
        <taxon>Alcaligenaceae</taxon>
        <taxon>Bordetella</taxon>
    </lineage>
</organism>
<dbReference type="EMBL" id="NEVK01000007">
    <property type="protein sequence ID" value="OZI17093.1"/>
    <property type="molecule type" value="Genomic_DNA"/>
</dbReference>
<dbReference type="InterPro" id="IPR042100">
    <property type="entry name" value="Bug_dom1"/>
</dbReference>
<name>A0A261QYD1_9BORD</name>
<evidence type="ECO:0000256" key="1">
    <source>
        <dbReference type="ARBA" id="ARBA00006987"/>
    </source>
</evidence>
<dbReference type="Gene3D" id="3.40.190.150">
    <property type="entry name" value="Bordetella uptake gene, domain 1"/>
    <property type="match status" value="1"/>
</dbReference>
<accession>A0A261QYD1</accession>
<dbReference type="PIRSF" id="PIRSF017082">
    <property type="entry name" value="YflP"/>
    <property type="match status" value="1"/>
</dbReference>
<gene>
    <name evidence="2" type="ORF">CAL19_14685</name>
</gene>
<dbReference type="RefSeq" id="WP_094797205.1">
    <property type="nucleotide sequence ID" value="NZ_NEVK01000007.1"/>
</dbReference>
<dbReference type="PANTHER" id="PTHR42928">
    <property type="entry name" value="TRICARBOXYLATE-BINDING PROTEIN"/>
    <property type="match status" value="1"/>
</dbReference>
<sequence length="371" mass="39290">MLFVDGISIFLACADHLRSGFWIFRQPKAAQIEDGLRLKLKGIHMTHRIRIRSAIKSCIASLFFAASTAGAQASFPAKPVTLVVPYGAGSTTDLYARILAEGLTSELKQAVVVENRPGAGGTVGIGQALRAEPDGHTLMLVTSSSIAINGSLYTSLPFDPAKDVSVIAVLNTTPNALIVPASAKETNFAQFAQRIQSGKHFYFSQGSGTSQHLSNVLLGRVLKADLEHVPYRGQEGIAGMLGGQTEFGFASLPSILTLAKGGKLRILAVSGSKPVPSMPDIPTLASLGYKDFAAGEVWYGVGVSAATPATVKEQLSAALDKVAEKPEIRAKLNQAGFEPVAPMTAAQRQAFVDQQVEFWGRLVRESGAKVD</sequence>
<protein>
    <recommendedName>
        <fullName evidence="4">ABC transporter substrate-binding protein</fullName>
    </recommendedName>
</protein>
<dbReference type="Proteomes" id="UP000216947">
    <property type="component" value="Unassembled WGS sequence"/>
</dbReference>
<dbReference type="InterPro" id="IPR005064">
    <property type="entry name" value="BUG"/>
</dbReference>
<keyword evidence="3" id="KW-1185">Reference proteome</keyword>
<reference evidence="3" key="1">
    <citation type="submission" date="2017-05" db="EMBL/GenBank/DDBJ databases">
        <title>Complete and WGS of Bordetella genogroups.</title>
        <authorList>
            <person name="Spilker T."/>
            <person name="Lipuma J."/>
        </authorList>
    </citation>
    <scope>NUCLEOTIDE SEQUENCE [LARGE SCALE GENOMIC DNA]</scope>
    <source>
        <strain evidence="3">AU18089</strain>
    </source>
</reference>
<dbReference type="CDD" id="cd07012">
    <property type="entry name" value="PBP2_Bug_TTT"/>
    <property type="match status" value="1"/>
</dbReference>